<evidence type="ECO:0000256" key="1">
    <source>
        <dbReference type="ARBA" id="ARBA00008950"/>
    </source>
</evidence>
<dbReference type="EC" id="3.1.4.-" evidence="2"/>
<dbReference type="SUPFAM" id="SSF56300">
    <property type="entry name" value="Metallo-dependent phosphatases"/>
    <property type="match status" value="1"/>
</dbReference>
<organism evidence="4 5">
    <name type="scientific">Salipaludibacillus keqinensis</name>
    <dbReference type="NCBI Taxonomy" id="2045207"/>
    <lineage>
        <taxon>Bacteria</taxon>
        <taxon>Bacillati</taxon>
        <taxon>Bacillota</taxon>
        <taxon>Bacilli</taxon>
        <taxon>Bacillales</taxon>
        <taxon>Bacillaceae</taxon>
    </lineage>
</organism>
<dbReference type="EMBL" id="PDOD01000002">
    <property type="protein sequence ID" value="PYZ93672.1"/>
    <property type="molecule type" value="Genomic_DNA"/>
</dbReference>
<dbReference type="RefSeq" id="WP_110609704.1">
    <property type="nucleotide sequence ID" value="NZ_PDOD01000002.1"/>
</dbReference>
<dbReference type="OrthoDB" id="9800565at2"/>
<gene>
    <name evidence="4" type="ORF">CR194_10980</name>
</gene>
<comment type="cofactor">
    <cofactor evidence="2">
        <name>a divalent metal cation</name>
        <dbReference type="ChEBI" id="CHEBI:60240"/>
    </cofactor>
</comment>
<reference evidence="4 5" key="1">
    <citation type="submission" date="2017-10" db="EMBL/GenBank/DDBJ databases">
        <title>Bacillus sp. nov., a halophilic bacterium isolated from a Keqin Lake.</title>
        <authorList>
            <person name="Wang H."/>
        </authorList>
    </citation>
    <scope>NUCLEOTIDE SEQUENCE [LARGE SCALE GENOMIC DNA]</scope>
    <source>
        <strain evidence="4 5">KQ-12</strain>
    </source>
</reference>
<keyword evidence="5" id="KW-1185">Reference proteome</keyword>
<comment type="caution">
    <text evidence="4">The sequence shown here is derived from an EMBL/GenBank/DDBJ whole genome shotgun (WGS) entry which is preliminary data.</text>
</comment>
<dbReference type="InterPro" id="IPR000979">
    <property type="entry name" value="Phosphodiesterase_MJ0936/Vps29"/>
</dbReference>
<keyword evidence="2" id="KW-0479">Metal-binding</keyword>
<proteinExistence type="inferred from homology"/>
<accession>A0A323TE46</accession>
<dbReference type="InterPro" id="IPR024654">
    <property type="entry name" value="Calcineurin-like_PHP_lpxH"/>
</dbReference>
<dbReference type="NCBIfam" id="TIGR00040">
    <property type="entry name" value="yfcE"/>
    <property type="match status" value="1"/>
</dbReference>
<name>A0A323TE46_9BACI</name>
<evidence type="ECO:0000256" key="2">
    <source>
        <dbReference type="RuleBase" id="RU362039"/>
    </source>
</evidence>
<feature type="domain" description="Calcineurin-like phosphoesterase" evidence="3">
    <location>
        <begin position="1"/>
        <end position="145"/>
    </location>
</feature>
<dbReference type="InterPro" id="IPR029052">
    <property type="entry name" value="Metallo-depent_PP-like"/>
</dbReference>
<comment type="similarity">
    <text evidence="1 2">Belongs to the metallophosphoesterase superfamily. YfcE family.</text>
</comment>
<dbReference type="PANTHER" id="PTHR11124">
    <property type="entry name" value="VACUOLAR SORTING PROTEIN VPS29"/>
    <property type="match status" value="1"/>
</dbReference>
<evidence type="ECO:0000313" key="4">
    <source>
        <dbReference type="EMBL" id="PYZ93672.1"/>
    </source>
</evidence>
<sequence length="171" mass="19422">MKALVMSDSHGWDAEVKKIVDRHRYEVDALFHCGDSELSASSSALNEVYTVRGNCDFGTDFPEECVEDVADMRFFVAHGHLLNVKTSEMNLIYKGMETESQIICYGHTHVPLAIQEKNMVILNPGSMRLPRQYPKGTYVIVETKENEIEVNFYDLDGNKLADLSKNFHINC</sequence>
<dbReference type="GO" id="GO:0016787">
    <property type="term" value="F:hydrolase activity"/>
    <property type="evidence" value="ECO:0007669"/>
    <property type="project" value="UniProtKB-UniRule"/>
</dbReference>
<dbReference type="Gene3D" id="3.60.21.10">
    <property type="match status" value="1"/>
</dbReference>
<dbReference type="GO" id="GO:0046872">
    <property type="term" value="F:metal ion binding"/>
    <property type="evidence" value="ECO:0007669"/>
    <property type="project" value="UniProtKB-KW"/>
</dbReference>
<evidence type="ECO:0000259" key="3">
    <source>
        <dbReference type="Pfam" id="PF12850"/>
    </source>
</evidence>
<dbReference type="Pfam" id="PF12850">
    <property type="entry name" value="Metallophos_2"/>
    <property type="match status" value="1"/>
</dbReference>
<dbReference type="AlphaFoldDB" id="A0A323TE46"/>
<dbReference type="Proteomes" id="UP000248214">
    <property type="component" value="Unassembled WGS sequence"/>
</dbReference>
<protein>
    <recommendedName>
        <fullName evidence="2">Phosphoesterase</fullName>
        <ecNumber evidence="2">3.1.4.-</ecNumber>
    </recommendedName>
</protein>
<evidence type="ECO:0000313" key="5">
    <source>
        <dbReference type="Proteomes" id="UP000248214"/>
    </source>
</evidence>